<dbReference type="EMBL" id="FOQU01000005">
    <property type="protein sequence ID" value="SFI99384.1"/>
    <property type="molecule type" value="Genomic_DNA"/>
</dbReference>
<dbReference type="PANTHER" id="PTHR43004">
    <property type="entry name" value="TRK SYSTEM POTASSIUM UPTAKE PROTEIN"/>
    <property type="match status" value="1"/>
</dbReference>
<protein>
    <submittedName>
        <fullName evidence="5">2-polyprenyl-6-methoxyphenol hydroxylase</fullName>
    </submittedName>
</protein>
<accession>A0A1I3MQH9</accession>
<dbReference type="RefSeq" id="WP_091013118.1">
    <property type="nucleotide sequence ID" value="NZ_CP041745.1"/>
</dbReference>
<proteinExistence type="predicted"/>
<dbReference type="GO" id="GO:0071949">
    <property type="term" value="F:FAD binding"/>
    <property type="evidence" value="ECO:0007669"/>
    <property type="project" value="InterPro"/>
</dbReference>
<dbReference type="PANTHER" id="PTHR43004:SF19">
    <property type="entry name" value="BINDING MONOOXYGENASE, PUTATIVE (JCVI)-RELATED"/>
    <property type="match status" value="1"/>
</dbReference>
<dbReference type="Gene3D" id="3.50.50.60">
    <property type="entry name" value="FAD/NAD(P)-binding domain"/>
    <property type="match status" value="1"/>
</dbReference>
<dbReference type="STRING" id="420953.SAMN05192543_10571"/>
<dbReference type="OrthoDB" id="3443359at2"/>
<evidence type="ECO:0000256" key="3">
    <source>
        <dbReference type="ARBA" id="ARBA00022827"/>
    </source>
</evidence>
<evidence type="ECO:0000259" key="4">
    <source>
        <dbReference type="Pfam" id="PF01494"/>
    </source>
</evidence>
<dbReference type="InterPro" id="IPR002938">
    <property type="entry name" value="FAD-bd"/>
</dbReference>
<keyword evidence="2" id="KW-0285">Flavoprotein</keyword>
<dbReference type="SUPFAM" id="SSF51905">
    <property type="entry name" value="FAD/NAD(P)-binding domain"/>
    <property type="match status" value="1"/>
</dbReference>
<keyword evidence="3" id="KW-0274">FAD</keyword>
<dbReference type="Proteomes" id="UP000199548">
    <property type="component" value="Unassembled WGS sequence"/>
</dbReference>
<dbReference type="Gene3D" id="3.30.70.2450">
    <property type="match status" value="1"/>
</dbReference>
<sequence>MTHSRTHYDVVVAGAGPIGLLLAANLKRLGLHVAVLEKRATRSTQSKASSMNAYSLAILHALGVVPRFLAAGKPIEELVVYWDERRLARVDYRNLPSRYRYILGLSQPETEALLEEYFVELGGDLRRSTELLGFTETDDAVLLDISPGQSLSCRYLVGCDGGKSTVRSQLGFDFDGLDHGVGFIMFDSQIDWDGDLDQVHYFVKEGSFLIVIPQATGTHRIIIKTRDGEVVEEDEPAKAAAYQTLVDKYGPPGIRVEAVLWESKTQYYNRLAEHYARGRVFLAGDACHLFSSIGGLGMNTGFQDAFSLAWRLAGVIKGRFNTRVLESYTEERRGITQQLIASTDINTRLITRLDKDERGPLRDWLPTMRNRQRLAHDFPYNFSGLGQRYVSGLIRAGAGLVGKLVPYTEFFVGGTRISSYDLIDSEHFILLSAADAAGALAARLSSSPLVKVVAIDRTAVNLGALDVLGLSGQHALLVRPDGIVCVQDVATNETVFASFVDEVALEAEALRCD</sequence>
<dbReference type="InterPro" id="IPR036188">
    <property type="entry name" value="FAD/NAD-bd_sf"/>
</dbReference>
<dbReference type="PRINTS" id="PR00420">
    <property type="entry name" value="RNGMNOXGNASE"/>
</dbReference>
<evidence type="ECO:0000256" key="2">
    <source>
        <dbReference type="ARBA" id="ARBA00022630"/>
    </source>
</evidence>
<name>A0A1I3MQH9_9BURK</name>
<dbReference type="Pfam" id="PF01494">
    <property type="entry name" value="FAD_binding_3"/>
    <property type="match status" value="1"/>
</dbReference>
<evidence type="ECO:0000313" key="5">
    <source>
        <dbReference type="EMBL" id="SFI99384.1"/>
    </source>
</evidence>
<dbReference type="InterPro" id="IPR050641">
    <property type="entry name" value="RIFMO-like"/>
</dbReference>
<dbReference type="AlphaFoldDB" id="A0A1I3MQH9"/>
<comment type="cofactor">
    <cofactor evidence="1">
        <name>FAD</name>
        <dbReference type="ChEBI" id="CHEBI:57692"/>
    </cofactor>
</comment>
<dbReference type="Gene3D" id="3.40.30.120">
    <property type="match status" value="1"/>
</dbReference>
<evidence type="ECO:0000256" key="1">
    <source>
        <dbReference type="ARBA" id="ARBA00001974"/>
    </source>
</evidence>
<organism evidence="5 6">
    <name type="scientific">Paraburkholderia megapolitana</name>
    <dbReference type="NCBI Taxonomy" id="420953"/>
    <lineage>
        <taxon>Bacteria</taxon>
        <taxon>Pseudomonadati</taxon>
        <taxon>Pseudomonadota</taxon>
        <taxon>Betaproteobacteria</taxon>
        <taxon>Burkholderiales</taxon>
        <taxon>Burkholderiaceae</taxon>
        <taxon>Paraburkholderia</taxon>
    </lineage>
</organism>
<evidence type="ECO:0000313" key="6">
    <source>
        <dbReference type="Proteomes" id="UP000199548"/>
    </source>
</evidence>
<reference evidence="5 6" key="1">
    <citation type="submission" date="2016-10" db="EMBL/GenBank/DDBJ databases">
        <authorList>
            <person name="de Groot N.N."/>
        </authorList>
    </citation>
    <scope>NUCLEOTIDE SEQUENCE [LARGE SCALE GENOMIC DNA]</scope>
    <source>
        <strain evidence="5 6">LMG 23650</strain>
    </source>
</reference>
<dbReference type="GO" id="GO:0016709">
    <property type="term" value="F:oxidoreductase activity, acting on paired donors, with incorporation or reduction of molecular oxygen, NAD(P)H as one donor, and incorporation of one atom of oxygen"/>
    <property type="evidence" value="ECO:0007669"/>
    <property type="project" value="UniProtKB-ARBA"/>
</dbReference>
<dbReference type="Pfam" id="PF21274">
    <property type="entry name" value="Rng_hyd_C"/>
    <property type="match status" value="1"/>
</dbReference>
<feature type="domain" description="FAD-binding" evidence="4">
    <location>
        <begin position="8"/>
        <end position="341"/>
    </location>
</feature>
<gene>
    <name evidence="5" type="ORF">SAMN05192543_10571</name>
</gene>
<keyword evidence="6" id="KW-1185">Reference proteome</keyword>